<dbReference type="EMBL" id="QRVJ01000014">
    <property type="protein sequence ID" value="RGS35426.1"/>
    <property type="molecule type" value="Genomic_DNA"/>
</dbReference>
<organism evidence="1 2">
    <name type="scientific">Bacteroides cellulosilyticus</name>
    <dbReference type="NCBI Taxonomy" id="246787"/>
    <lineage>
        <taxon>Bacteria</taxon>
        <taxon>Pseudomonadati</taxon>
        <taxon>Bacteroidota</taxon>
        <taxon>Bacteroidia</taxon>
        <taxon>Bacteroidales</taxon>
        <taxon>Bacteroidaceae</taxon>
        <taxon>Bacteroides</taxon>
    </lineage>
</organism>
<protein>
    <submittedName>
        <fullName evidence="1">Uncharacterized protein</fullName>
    </submittedName>
</protein>
<name>A0A412IET0_9BACE</name>
<comment type="caution">
    <text evidence="1">The sequence shown here is derived from an EMBL/GenBank/DDBJ whole genome shotgun (WGS) entry which is preliminary data.</text>
</comment>
<sequence length="107" mass="11623">MFMKKVICVFLIVSVAIVNIVFTVCNSNKIVNLVSLKSEAFANNDETSGGELGPLQKWACGVTEKVIIGHDDKGNPIFNVVVHDGEKGECAGRTGSCSPYPCTRLYW</sequence>
<reference evidence="1 2" key="1">
    <citation type="submission" date="2018-08" db="EMBL/GenBank/DDBJ databases">
        <title>A genome reference for cultivated species of the human gut microbiota.</title>
        <authorList>
            <person name="Zou Y."/>
            <person name="Xue W."/>
            <person name="Luo G."/>
        </authorList>
    </citation>
    <scope>NUCLEOTIDE SEQUENCE [LARGE SCALE GENOMIC DNA]</scope>
    <source>
        <strain evidence="1 2">AF22-3AC</strain>
    </source>
</reference>
<accession>A0A412IET0</accession>
<dbReference type="AlphaFoldDB" id="A0A412IET0"/>
<evidence type="ECO:0000313" key="2">
    <source>
        <dbReference type="Proteomes" id="UP000283341"/>
    </source>
</evidence>
<gene>
    <name evidence="1" type="ORF">DWX97_16055</name>
</gene>
<proteinExistence type="predicted"/>
<dbReference type="Proteomes" id="UP000283341">
    <property type="component" value="Unassembled WGS sequence"/>
</dbReference>
<evidence type="ECO:0000313" key="1">
    <source>
        <dbReference type="EMBL" id="RGS35426.1"/>
    </source>
</evidence>